<evidence type="ECO:0000313" key="4">
    <source>
        <dbReference type="Proteomes" id="UP001576780"/>
    </source>
</evidence>
<proteinExistence type="predicted"/>
<keyword evidence="4" id="KW-1185">Reference proteome</keyword>
<evidence type="ECO:0000256" key="2">
    <source>
        <dbReference type="SAM" id="Phobius"/>
    </source>
</evidence>
<keyword evidence="2" id="KW-1133">Transmembrane helix</keyword>
<keyword evidence="2" id="KW-0812">Transmembrane</keyword>
<organism evidence="3 4">
    <name type="scientific">Floridaenema evergladense BLCC-F167</name>
    <dbReference type="NCBI Taxonomy" id="3153639"/>
    <lineage>
        <taxon>Bacteria</taxon>
        <taxon>Bacillati</taxon>
        <taxon>Cyanobacteriota</taxon>
        <taxon>Cyanophyceae</taxon>
        <taxon>Oscillatoriophycideae</taxon>
        <taxon>Aerosakkonematales</taxon>
        <taxon>Aerosakkonemataceae</taxon>
        <taxon>Floridanema</taxon>
        <taxon>Floridanema evergladense</taxon>
    </lineage>
</organism>
<name>A0ABV4WNV5_9CYAN</name>
<protein>
    <submittedName>
        <fullName evidence="3">Uncharacterized protein</fullName>
    </submittedName>
</protein>
<reference evidence="3 4" key="1">
    <citation type="submission" date="2024-09" db="EMBL/GenBank/DDBJ databases">
        <title>Floridaenema gen nov. (Aerosakkonemataceae, Aerosakkonematales ord. nov., Cyanobacteria) from benthic tropical and subtropical fresh waters, with the description of four new species.</title>
        <authorList>
            <person name="Moretto J.A."/>
            <person name="Berthold D.E."/>
            <person name="Lefler F.W."/>
            <person name="Huang I.-S."/>
            <person name="Laughinghouse H. IV."/>
        </authorList>
    </citation>
    <scope>NUCLEOTIDE SEQUENCE [LARGE SCALE GENOMIC DNA]</scope>
    <source>
        <strain evidence="3 4">BLCC-F167</strain>
    </source>
</reference>
<feature type="transmembrane region" description="Helical" evidence="2">
    <location>
        <begin position="7"/>
        <end position="27"/>
    </location>
</feature>
<comment type="caution">
    <text evidence="3">The sequence shown here is derived from an EMBL/GenBank/DDBJ whole genome shotgun (WGS) entry which is preliminary data.</text>
</comment>
<feature type="coiled-coil region" evidence="1">
    <location>
        <begin position="214"/>
        <end position="241"/>
    </location>
</feature>
<dbReference type="RefSeq" id="WP_413278944.1">
    <property type="nucleotide sequence ID" value="NZ_JBHFNT010000160.1"/>
</dbReference>
<accession>A0ABV4WNV5</accession>
<sequence>MKVANPLYYPVAVLAGGIVLVAGVRLINLPNYIILPTAAAVTIAGATVLKSREPDPKKIAQQQLQQELQIIQNSAKMLASKAETLRQEANQLLTQGSFDLEMLTTVQYACDRAIELPGKIDRLSKRIQTNESLLSINELQAQLQEVQVKKQSSSGVALQHLNQLAKTLQQNIELAKEGQNTATAQLTNLHTLIQNSAGVLQKLQNKLRTGDLTNSQEIQELELLSTELNSFQENVDLLISN</sequence>
<gene>
    <name evidence="3" type="ORF">ACE1CA_18700</name>
</gene>
<dbReference type="EMBL" id="JBHFNT010000160">
    <property type="protein sequence ID" value="MFB2836567.1"/>
    <property type="molecule type" value="Genomic_DNA"/>
</dbReference>
<evidence type="ECO:0000313" key="3">
    <source>
        <dbReference type="EMBL" id="MFB2836567.1"/>
    </source>
</evidence>
<keyword evidence="1" id="KW-0175">Coiled coil</keyword>
<keyword evidence="2" id="KW-0472">Membrane</keyword>
<dbReference type="Proteomes" id="UP001576780">
    <property type="component" value="Unassembled WGS sequence"/>
</dbReference>
<feature type="coiled-coil region" evidence="1">
    <location>
        <begin position="61"/>
        <end position="95"/>
    </location>
</feature>
<evidence type="ECO:0000256" key="1">
    <source>
        <dbReference type="SAM" id="Coils"/>
    </source>
</evidence>